<protein>
    <recommendedName>
        <fullName evidence="3">Dipeptidylpeptidase IV N-terminal domain-containing protein</fullName>
    </recommendedName>
</protein>
<sequence>MASIAVFSFWPIEATATAHSPTQLPIWQIPNVSESAEAYYAPDSVHVIAQVQDLSAQDPGARKAGGALTHTFTDQGEHIKRINDHGQDACSYFFPDQQQLVWTSTKDNMDMPLGNWSDQDEYPQGAELYISDLNGDNIRRLTDNQYYEAEVSVSPDGQWVVFSRQIDGKIDLWRMRPDGSDEQRITFTDDWQEGAPFYLPDSETIMMRAWKRSEYGKVRPTPMTVFTIKHDGTELTPRTFDRDMNWAPYPAPDGRHYVFVRIIENNNWEVFLGDLAGGEPVRLTYNDSFDGFPALSPDGTKMLFARSTGERFMSGLYTFVM</sequence>
<dbReference type="InterPro" id="IPR011659">
    <property type="entry name" value="WD40"/>
</dbReference>
<proteinExistence type="inferred from homology"/>
<comment type="similarity">
    <text evidence="1">Belongs to the TolB family.</text>
</comment>
<dbReference type="PANTHER" id="PTHR36842:SF1">
    <property type="entry name" value="PROTEIN TOLB"/>
    <property type="match status" value="1"/>
</dbReference>
<dbReference type="Gene3D" id="2.120.10.30">
    <property type="entry name" value="TolB, C-terminal domain"/>
    <property type="match status" value="2"/>
</dbReference>
<dbReference type="EMBL" id="UINC01059741">
    <property type="protein sequence ID" value="SVB83483.1"/>
    <property type="molecule type" value="Genomic_DNA"/>
</dbReference>
<dbReference type="SUPFAM" id="SSF82171">
    <property type="entry name" value="DPP6 N-terminal domain-like"/>
    <property type="match status" value="1"/>
</dbReference>
<evidence type="ECO:0000313" key="2">
    <source>
        <dbReference type="EMBL" id="SVB83483.1"/>
    </source>
</evidence>
<dbReference type="Pfam" id="PF07676">
    <property type="entry name" value="PD40"/>
    <property type="match status" value="2"/>
</dbReference>
<name>A0A382H9R9_9ZZZZ</name>
<dbReference type="AlphaFoldDB" id="A0A382H9R9"/>
<dbReference type="InterPro" id="IPR011042">
    <property type="entry name" value="6-blade_b-propeller_TolB-like"/>
</dbReference>
<dbReference type="PANTHER" id="PTHR36842">
    <property type="entry name" value="PROTEIN TOLB HOMOLOG"/>
    <property type="match status" value="1"/>
</dbReference>
<evidence type="ECO:0008006" key="3">
    <source>
        <dbReference type="Google" id="ProtNLM"/>
    </source>
</evidence>
<accession>A0A382H9R9</accession>
<organism evidence="2">
    <name type="scientific">marine metagenome</name>
    <dbReference type="NCBI Taxonomy" id="408172"/>
    <lineage>
        <taxon>unclassified sequences</taxon>
        <taxon>metagenomes</taxon>
        <taxon>ecological metagenomes</taxon>
    </lineage>
</organism>
<reference evidence="2" key="1">
    <citation type="submission" date="2018-05" db="EMBL/GenBank/DDBJ databases">
        <authorList>
            <person name="Lanie J.A."/>
            <person name="Ng W.-L."/>
            <person name="Kazmierczak K.M."/>
            <person name="Andrzejewski T.M."/>
            <person name="Davidsen T.M."/>
            <person name="Wayne K.J."/>
            <person name="Tettelin H."/>
            <person name="Glass J.I."/>
            <person name="Rusch D."/>
            <person name="Podicherti R."/>
            <person name="Tsui H.-C.T."/>
            <person name="Winkler M.E."/>
        </authorList>
    </citation>
    <scope>NUCLEOTIDE SEQUENCE</scope>
</reference>
<evidence type="ECO:0000256" key="1">
    <source>
        <dbReference type="ARBA" id="ARBA00009820"/>
    </source>
</evidence>
<gene>
    <name evidence="2" type="ORF">METZ01_LOCUS236337</name>
</gene>
<feature type="non-terminal residue" evidence="2">
    <location>
        <position position="321"/>
    </location>
</feature>